<dbReference type="GO" id="GO:0000398">
    <property type="term" value="P:mRNA splicing, via spliceosome"/>
    <property type="evidence" value="ECO:0007669"/>
    <property type="project" value="TreeGrafter"/>
</dbReference>
<dbReference type="PROSITE" id="PS50882">
    <property type="entry name" value="YTH"/>
    <property type="match status" value="1"/>
</dbReference>
<dbReference type="PANTHER" id="PTHR12357:SF3">
    <property type="entry name" value="YTH DOMAIN-CONTAINING PROTEIN 1"/>
    <property type="match status" value="1"/>
</dbReference>
<dbReference type="EMBL" id="JAHBMH010000073">
    <property type="protein sequence ID" value="KAK1933173.1"/>
    <property type="molecule type" value="Genomic_DNA"/>
</dbReference>
<evidence type="ECO:0000259" key="2">
    <source>
        <dbReference type="PROSITE" id="PS50882"/>
    </source>
</evidence>
<dbReference type="GO" id="GO:0048024">
    <property type="term" value="P:regulation of mRNA splicing, via spliceosome"/>
    <property type="evidence" value="ECO:0007669"/>
    <property type="project" value="TreeGrafter"/>
</dbReference>
<dbReference type="GO" id="GO:0005654">
    <property type="term" value="C:nucleoplasm"/>
    <property type="evidence" value="ECO:0007669"/>
    <property type="project" value="TreeGrafter"/>
</dbReference>
<dbReference type="AlphaFoldDB" id="A0AAD9LE66"/>
<dbReference type="Gene3D" id="3.10.590.10">
    <property type="entry name" value="ph1033 like domains"/>
    <property type="match status" value="1"/>
</dbReference>
<evidence type="ECO:0000313" key="3">
    <source>
        <dbReference type="EMBL" id="KAK1933173.1"/>
    </source>
</evidence>
<feature type="region of interest" description="Disordered" evidence="1">
    <location>
        <begin position="232"/>
        <end position="255"/>
    </location>
</feature>
<feature type="compositionally biased region" description="Polar residues" evidence="1">
    <location>
        <begin position="232"/>
        <end position="247"/>
    </location>
</feature>
<name>A0AAD9LE66_BABDI</name>
<keyword evidence="4" id="KW-1185">Reference proteome</keyword>
<reference evidence="3" key="1">
    <citation type="journal article" date="2014" name="Nucleic Acids Res.">
        <title>The evolutionary dynamics of variant antigen genes in Babesia reveal a history of genomic innovation underlying host-parasite interaction.</title>
        <authorList>
            <person name="Jackson A.P."/>
            <person name="Otto T.D."/>
            <person name="Darby A."/>
            <person name="Ramaprasad A."/>
            <person name="Xia D."/>
            <person name="Echaide I.E."/>
            <person name="Farber M."/>
            <person name="Gahlot S."/>
            <person name="Gamble J."/>
            <person name="Gupta D."/>
            <person name="Gupta Y."/>
            <person name="Jackson L."/>
            <person name="Malandrin L."/>
            <person name="Malas T.B."/>
            <person name="Moussa E."/>
            <person name="Nair M."/>
            <person name="Reid A.J."/>
            <person name="Sanders M."/>
            <person name="Sharma J."/>
            <person name="Tracey A."/>
            <person name="Quail M.A."/>
            <person name="Weir W."/>
            <person name="Wastling J.M."/>
            <person name="Hall N."/>
            <person name="Willadsen P."/>
            <person name="Lingelbach K."/>
            <person name="Shiels B."/>
            <person name="Tait A."/>
            <person name="Berriman M."/>
            <person name="Allred D.R."/>
            <person name="Pain A."/>
        </authorList>
    </citation>
    <scope>NUCLEOTIDE SEQUENCE</scope>
    <source>
        <strain evidence="3">1802A</strain>
    </source>
</reference>
<dbReference type="InterPro" id="IPR045168">
    <property type="entry name" value="YTH_prot"/>
</dbReference>
<proteinExistence type="predicted"/>
<evidence type="ECO:0000256" key="1">
    <source>
        <dbReference type="SAM" id="MobiDB-lite"/>
    </source>
</evidence>
<comment type="caution">
    <text evidence="3">The sequence shown here is derived from an EMBL/GenBank/DDBJ whole genome shotgun (WGS) entry which is preliminary data.</text>
</comment>
<gene>
    <name evidence="3" type="ORF">X943_002509</name>
</gene>
<reference evidence="3" key="2">
    <citation type="submission" date="2021-05" db="EMBL/GenBank/DDBJ databases">
        <authorList>
            <person name="Pain A."/>
        </authorList>
    </citation>
    <scope>NUCLEOTIDE SEQUENCE</scope>
    <source>
        <strain evidence="3">1802A</strain>
    </source>
</reference>
<dbReference type="GO" id="GO:1990247">
    <property type="term" value="F:N6-methyladenosine-containing RNA reader activity"/>
    <property type="evidence" value="ECO:0007669"/>
    <property type="project" value="TreeGrafter"/>
</dbReference>
<dbReference type="CDD" id="cd21134">
    <property type="entry name" value="YTH"/>
    <property type="match status" value="1"/>
</dbReference>
<accession>A0AAD9LE66</accession>
<dbReference type="InterPro" id="IPR007275">
    <property type="entry name" value="YTH_domain"/>
</dbReference>
<dbReference type="PANTHER" id="PTHR12357">
    <property type="entry name" value="YTH YT521-B HOMOLOGY DOMAIN-CONTAINING"/>
    <property type="match status" value="1"/>
</dbReference>
<evidence type="ECO:0000313" key="4">
    <source>
        <dbReference type="Proteomes" id="UP001195914"/>
    </source>
</evidence>
<organism evidence="3 4">
    <name type="scientific">Babesia divergens</name>
    <dbReference type="NCBI Taxonomy" id="32595"/>
    <lineage>
        <taxon>Eukaryota</taxon>
        <taxon>Sar</taxon>
        <taxon>Alveolata</taxon>
        <taxon>Apicomplexa</taxon>
        <taxon>Aconoidasida</taxon>
        <taxon>Piroplasmida</taxon>
        <taxon>Babesiidae</taxon>
        <taxon>Babesia</taxon>
    </lineage>
</organism>
<feature type="domain" description="YTH" evidence="2">
    <location>
        <begin position="25"/>
        <end position="161"/>
    </location>
</feature>
<protein>
    <recommendedName>
        <fullName evidence="2">YTH domain-containing protein</fullName>
    </recommendedName>
</protein>
<sequence>MELSDYLHKNIDHSQAKTILENDKNVYYVVKSASSRNVRIALERNTWATTPKNEKIFDEAYSKGDNVILVFSINGSSQYIGYALMRSKPGHGTIRESIFYMSNGKRFEGRQFDIHWVRVVELPFTDCAKINNSCNDNLPVKVGRDGQEIDKDAGKMLCMLFENKLWLKSFTTQEQLYANRHGGYHIKHPGFQTQKAGAPGVPGAPSMQQLQSMPCVPHGYYPMPSIQPIAGPQTTRPAASPITNQEAGTKEAQSKRPIGVEHALISADYNPAITIFPVDLTNMSYEQYLSLYHISHQYWISRPEDSLKKEEG</sequence>
<dbReference type="GO" id="GO:0003729">
    <property type="term" value="F:mRNA binding"/>
    <property type="evidence" value="ECO:0007669"/>
    <property type="project" value="TreeGrafter"/>
</dbReference>
<dbReference type="Proteomes" id="UP001195914">
    <property type="component" value="Unassembled WGS sequence"/>
</dbReference>
<dbReference type="Pfam" id="PF04146">
    <property type="entry name" value="YTH"/>
    <property type="match status" value="1"/>
</dbReference>